<keyword evidence="3" id="KW-1185">Reference proteome</keyword>
<accession>A0ABS3VX05</accession>
<evidence type="ECO:0000313" key="2">
    <source>
        <dbReference type="EMBL" id="MBO4209067.1"/>
    </source>
</evidence>
<name>A0ABS3VX05_MICEH</name>
<comment type="caution">
    <text evidence="2">The sequence shown here is derived from an EMBL/GenBank/DDBJ whole genome shotgun (WGS) entry which is preliminary data.</text>
</comment>
<dbReference type="RefSeq" id="WP_208816043.1">
    <property type="nucleotide sequence ID" value="NZ_WVUH01000258.1"/>
</dbReference>
<feature type="domain" description="Microcin J25-processing protein McjB C-terminal" evidence="1">
    <location>
        <begin position="37"/>
        <end position="130"/>
    </location>
</feature>
<feature type="non-terminal residue" evidence="2">
    <location>
        <position position="1"/>
    </location>
</feature>
<evidence type="ECO:0000259" key="1">
    <source>
        <dbReference type="Pfam" id="PF13471"/>
    </source>
</evidence>
<dbReference type="InterPro" id="IPR032708">
    <property type="entry name" value="McjB_C"/>
</dbReference>
<dbReference type="EMBL" id="WVUH01000258">
    <property type="protein sequence ID" value="MBO4209067.1"/>
    <property type="molecule type" value="Genomic_DNA"/>
</dbReference>
<sequence>PPVVPPGPTLLLTAARHLRDCDRSARHGGLLGLTVRLRRDLAAIPSRRRPFADPHRLVQAQLTVRRLLPQAPHPMAPAAALARHAWRVGLPAVLVVGVQKFPFHCRAYVECAGRVLDDAPELRDALAPVLVLGPPTVPLTESP</sequence>
<organism evidence="2 3">
    <name type="scientific">Micromonospora echinofusca</name>
    <dbReference type="NCBI Taxonomy" id="47858"/>
    <lineage>
        <taxon>Bacteria</taxon>
        <taxon>Bacillati</taxon>
        <taxon>Actinomycetota</taxon>
        <taxon>Actinomycetes</taxon>
        <taxon>Micromonosporales</taxon>
        <taxon>Micromonosporaceae</taxon>
        <taxon>Micromonospora</taxon>
    </lineage>
</organism>
<proteinExistence type="predicted"/>
<gene>
    <name evidence="2" type="ORF">GSF22_24150</name>
</gene>
<reference evidence="2 3" key="1">
    <citation type="submission" date="2019-12" db="EMBL/GenBank/DDBJ databases">
        <title>Whole genome sequencing of endophytic Actinobacterium Micromonospora sp. MPMI6T.</title>
        <authorList>
            <person name="Evv R."/>
            <person name="Podile A.R."/>
        </authorList>
    </citation>
    <scope>NUCLEOTIDE SEQUENCE [LARGE SCALE GENOMIC DNA]</scope>
    <source>
        <strain evidence="2 3">MPMI6</strain>
    </source>
</reference>
<evidence type="ECO:0000313" key="3">
    <source>
        <dbReference type="Proteomes" id="UP000823521"/>
    </source>
</evidence>
<dbReference type="Proteomes" id="UP000823521">
    <property type="component" value="Unassembled WGS sequence"/>
</dbReference>
<dbReference type="Pfam" id="PF13471">
    <property type="entry name" value="Transglut_core3"/>
    <property type="match status" value="1"/>
</dbReference>
<protein>
    <recommendedName>
        <fullName evidence="1">Microcin J25-processing protein McjB C-terminal domain-containing protein</fullName>
    </recommendedName>
</protein>